<dbReference type="SUPFAM" id="SSF50494">
    <property type="entry name" value="Trypsin-like serine proteases"/>
    <property type="match status" value="1"/>
</dbReference>
<evidence type="ECO:0000256" key="2">
    <source>
        <dbReference type="ARBA" id="ARBA00010541"/>
    </source>
</evidence>
<proteinExistence type="inferred from homology"/>
<evidence type="ECO:0000313" key="12">
    <source>
        <dbReference type="EMBL" id="CRI25647.1"/>
    </source>
</evidence>
<dbReference type="InterPro" id="IPR009003">
    <property type="entry name" value="Peptidase_S1_PA"/>
</dbReference>
<dbReference type="GO" id="GO:0006508">
    <property type="term" value="P:proteolysis"/>
    <property type="evidence" value="ECO:0007669"/>
    <property type="project" value="UniProtKB-KW"/>
</dbReference>
<keyword evidence="5 10" id="KW-0812">Transmembrane</keyword>
<feature type="compositionally biased region" description="Basic and acidic residues" evidence="9">
    <location>
        <begin position="215"/>
        <end position="231"/>
    </location>
</feature>
<dbReference type="GO" id="GO:0004252">
    <property type="term" value="F:serine-type endopeptidase activity"/>
    <property type="evidence" value="ECO:0007669"/>
    <property type="project" value="InterPro"/>
</dbReference>
<organism evidence="12 13">
    <name type="scientific">Staphylococcus argenteus</name>
    <dbReference type="NCBI Taxonomy" id="985002"/>
    <lineage>
        <taxon>Bacteria</taxon>
        <taxon>Bacillati</taxon>
        <taxon>Bacillota</taxon>
        <taxon>Bacilli</taxon>
        <taxon>Bacillales</taxon>
        <taxon>Staphylococcaceae</taxon>
        <taxon>Staphylococcus</taxon>
    </lineage>
</organism>
<feature type="compositionally biased region" description="Basic and acidic residues" evidence="9">
    <location>
        <begin position="168"/>
        <end position="207"/>
    </location>
</feature>
<dbReference type="Pfam" id="PF13180">
    <property type="entry name" value="PDZ_2"/>
    <property type="match status" value="1"/>
</dbReference>
<dbReference type="AlphaFoldDB" id="A0A7U7JTP7"/>
<feature type="region of interest" description="Disordered" evidence="9">
    <location>
        <begin position="1"/>
        <end position="390"/>
    </location>
</feature>
<evidence type="ECO:0000256" key="9">
    <source>
        <dbReference type="SAM" id="MobiDB-lite"/>
    </source>
</evidence>
<evidence type="ECO:0000313" key="13">
    <source>
        <dbReference type="Proteomes" id="UP000236509"/>
    </source>
</evidence>
<accession>A0A7U7JTP7</accession>
<dbReference type="PRINTS" id="PR00834">
    <property type="entry name" value="PROTEASES2C"/>
</dbReference>
<feature type="compositionally biased region" description="Basic and acidic residues" evidence="9">
    <location>
        <begin position="21"/>
        <end position="52"/>
    </location>
</feature>
<dbReference type="CDD" id="cd06781">
    <property type="entry name" value="cpPDZ_BsHtra-like"/>
    <property type="match status" value="1"/>
</dbReference>
<dbReference type="InterPro" id="IPR001478">
    <property type="entry name" value="PDZ"/>
</dbReference>
<dbReference type="SMART" id="SM00228">
    <property type="entry name" value="PDZ"/>
    <property type="match status" value="1"/>
</dbReference>
<evidence type="ECO:0000256" key="1">
    <source>
        <dbReference type="ARBA" id="ARBA00004162"/>
    </source>
</evidence>
<feature type="compositionally biased region" description="Basic and acidic residues" evidence="9">
    <location>
        <begin position="58"/>
        <end position="86"/>
    </location>
</feature>
<dbReference type="PANTHER" id="PTHR43343">
    <property type="entry name" value="PEPTIDASE S12"/>
    <property type="match status" value="1"/>
</dbReference>
<comment type="caution">
    <text evidence="12">The sequence shown here is derived from an EMBL/GenBank/DDBJ whole genome shotgun (WGS) entry which is preliminary data.</text>
</comment>
<evidence type="ECO:0000256" key="5">
    <source>
        <dbReference type="ARBA" id="ARBA00022692"/>
    </source>
</evidence>
<dbReference type="GO" id="GO:0005886">
    <property type="term" value="C:plasma membrane"/>
    <property type="evidence" value="ECO:0007669"/>
    <property type="project" value="UniProtKB-SubCell"/>
</dbReference>
<gene>
    <name evidence="12" type="ORF">BN1326_60134</name>
</gene>
<keyword evidence="4 12" id="KW-0645">Protease</keyword>
<comment type="similarity">
    <text evidence="2">Belongs to the peptidase S1C family.</text>
</comment>
<feature type="compositionally biased region" description="Basic and acidic residues" evidence="9">
    <location>
        <begin position="260"/>
        <end position="304"/>
    </location>
</feature>
<feature type="domain" description="PDZ" evidence="11">
    <location>
        <begin position="656"/>
        <end position="758"/>
    </location>
</feature>
<dbReference type="Gene3D" id="2.40.10.10">
    <property type="entry name" value="Trypsin-like serine proteases"/>
    <property type="match status" value="2"/>
</dbReference>
<keyword evidence="7" id="KW-0720">Serine protease</keyword>
<feature type="compositionally biased region" description="Polar residues" evidence="9">
    <location>
        <begin position="307"/>
        <end position="316"/>
    </location>
</feature>
<feature type="compositionally biased region" description="Basic and acidic residues" evidence="9">
    <location>
        <begin position="148"/>
        <end position="159"/>
    </location>
</feature>
<dbReference type="InterPro" id="IPR051201">
    <property type="entry name" value="Chloro_Bact_Ser_Proteases"/>
</dbReference>
<protein>
    <recommendedName>
        <fullName evidence="3">Serine protease HtrA-like</fullName>
    </recommendedName>
</protein>
<dbReference type="Proteomes" id="UP000236509">
    <property type="component" value="Unassembled WGS sequence"/>
</dbReference>
<reference evidence="12 13" key="1">
    <citation type="submission" date="2015-04" db="EMBL/GenBank/DDBJ databases">
        <authorList>
            <person name="Cao L."/>
            <person name="Gao C.H."/>
        </authorList>
    </citation>
    <scope>NUCLEOTIDE SEQUENCE [LARGE SCALE GENOMIC DNA]</scope>
    <source>
        <strain evidence="12 13">SH3</strain>
    </source>
</reference>
<feature type="compositionally biased region" description="Basic and acidic residues" evidence="9">
    <location>
        <begin position="95"/>
        <end position="141"/>
    </location>
</feature>
<evidence type="ECO:0000259" key="11">
    <source>
        <dbReference type="PROSITE" id="PS50106"/>
    </source>
</evidence>
<feature type="compositionally biased region" description="Basic and acidic residues" evidence="9">
    <location>
        <begin position="323"/>
        <end position="334"/>
    </location>
</feature>
<feature type="compositionally biased region" description="Basic residues" evidence="9">
    <location>
        <begin position="1"/>
        <end position="20"/>
    </location>
</feature>
<feature type="transmembrane region" description="Helical" evidence="10">
    <location>
        <begin position="409"/>
        <end position="426"/>
    </location>
</feature>
<dbReference type="PANTHER" id="PTHR43343:SF3">
    <property type="entry name" value="PROTEASE DO-LIKE 8, CHLOROPLASTIC"/>
    <property type="match status" value="1"/>
</dbReference>
<keyword evidence="8 10" id="KW-1133">Transmembrane helix</keyword>
<feature type="compositionally biased region" description="Polar residues" evidence="9">
    <location>
        <begin position="245"/>
        <end position="259"/>
    </location>
</feature>
<dbReference type="SUPFAM" id="SSF50156">
    <property type="entry name" value="PDZ domain-like"/>
    <property type="match status" value="1"/>
</dbReference>
<dbReference type="InterPro" id="IPR001940">
    <property type="entry name" value="Peptidase_S1C"/>
</dbReference>
<sequence>MDIGKKHVIPKSQYRRKRREFFHNEDREEKNKQQDNTHKIDDVISHQVDKQLHKNTKDKHERFKNSLSSHLEKQKHDDSKLQEVTKDQATTIKYPNDKEFKDIKDDLNQRSDSDNSKGKTFENEKLHEKDDKVVNESKDDSQIISESLHTDLIKNDVEQKQQQLDLSTSKDDDKDFTHVDSTKFAKNNAEHTEDSLSAKDVEQRNSHFESTSEASNKESNKLEQENDKDNQKPLTLPEEQKLKRQQSQDNQTNVNQLSDFKTESVNEAGSKDKDEVTNVQEDKPLNQKRVHDTTDDLDKNRNEIEQADNNADSINQPEVFLNKNDKNKEVKPKAQNDNQKNTTKNHFKNNKNQHTDNVSSSNKKTEKHASSKHHKTSKHHASNSENKNKAGNEFGSLVKKFWLMYWPKIIILIGIIILIIILNAIFNNVNKNDRMNDSSDIDAQKYTNTMKNANNTVKSVVTVENETSKDSSLPKDKASQDEVGSGVVYKKSGDTLYIVTNAHVVGNKENQKITFANNKSVVGKVLGKDKWSDLAVVKATSSDSSVKEIAIGDSNNLVLGEPILVVGNPLGIDFKGTVTEGIISGLNRNVPIDFDKDNKYDMLMKAFQVDASVNPGNSGGAVVNREGKLIGVVAAKISMQNVENMAFAIPVNEVQKITKDLEQKGKIDYPDVGVKMKNIANLNSYERQATKLPGSIKNGVVVDQVDNKGLAEQSGLKRGDVIVEVDGKLLEDDLRFRQIIFSHKDDLKSVTAKIYRDGKEKDINIKLK</sequence>
<comment type="subcellular location">
    <subcellularLocation>
        <location evidence="1">Cell membrane</location>
        <topology evidence="1">Single-pass membrane protein</topology>
    </subcellularLocation>
</comment>
<dbReference type="InterPro" id="IPR043504">
    <property type="entry name" value="Peptidase_S1_PA_chymotrypsin"/>
</dbReference>
<evidence type="ECO:0000256" key="7">
    <source>
        <dbReference type="ARBA" id="ARBA00022825"/>
    </source>
</evidence>
<evidence type="ECO:0000256" key="8">
    <source>
        <dbReference type="ARBA" id="ARBA00022989"/>
    </source>
</evidence>
<dbReference type="InterPro" id="IPR036034">
    <property type="entry name" value="PDZ_sf"/>
</dbReference>
<dbReference type="Pfam" id="PF13365">
    <property type="entry name" value="Trypsin_2"/>
    <property type="match status" value="1"/>
</dbReference>
<dbReference type="EMBL" id="CVOU01000018">
    <property type="protein sequence ID" value="CRI25647.1"/>
    <property type="molecule type" value="Genomic_DNA"/>
</dbReference>
<evidence type="ECO:0000256" key="4">
    <source>
        <dbReference type="ARBA" id="ARBA00022670"/>
    </source>
</evidence>
<feature type="compositionally biased region" description="Basic residues" evidence="9">
    <location>
        <begin position="370"/>
        <end position="381"/>
    </location>
</feature>
<dbReference type="Gene3D" id="2.30.42.10">
    <property type="match status" value="1"/>
</dbReference>
<evidence type="ECO:0000256" key="6">
    <source>
        <dbReference type="ARBA" id="ARBA00022801"/>
    </source>
</evidence>
<evidence type="ECO:0000256" key="10">
    <source>
        <dbReference type="SAM" id="Phobius"/>
    </source>
</evidence>
<keyword evidence="13" id="KW-1185">Reference proteome</keyword>
<keyword evidence="6 12" id="KW-0378">Hydrolase</keyword>
<name>A0A7U7JTP7_9STAP</name>
<keyword evidence="10" id="KW-0472">Membrane</keyword>
<evidence type="ECO:0000256" key="3">
    <source>
        <dbReference type="ARBA" id="ARBA00021768"/>
    </source>
</evidence>
<dbReference type="PROSITE" id="PS50106">
    <property type="entry name" value="PDZ"/>
    <property type="match status" value="1"/>
</dbReference>